<organism evidence="6 7">
    <name type="scientific">Rhizobium mongolense USDA 1844</name>
    <dbReference type="NCBI Taxonomy" id="1079460"/>
    <lineage>
        <taxon>Bacteria</taxon>
        <taxon>Pseudomonadati</taxon>
        <taxon>Pseudomonadota</taxon>
        <taxon>Alphaproteobacteria</taxon>
        <taxon>Hyphomicrobiales</taxon>
        <taxon>Rhizobiaceae</taxon>
        <taxon>Rhizobium/Agrobacterium group</taxon>
        <taxon>Rhizobium</taxon>
    </lineage>
</organism>
<comment type="function">
    <text evidence="1">Required for the transposition of the insertion element.</text>
</comment>
<evidence type="ECO:0000256" key="1">
    <source>
        <dbReference type="ARBA" id="ARBA00002190"/>
    </source>
</evidence>
<evidence type="ECO:0000313" key="7">
    <source>
        <dbReference type="Proteomes" id="UP000319824"/>
    </source>
</evidence>
<keyword evidence="5" id="KW-0233">DNA recombination</keyword>
<sequence length="148" mass="16523">MDATLTKSEGKTASAAVKDILLSKADGLREAIRTVMQEVLEAEIDEALGAAKGERTPERLGYRSGHYRRTQITRVGKLELRVSQDPGALLHRIERHQRSERALVATLAEMYLQGVCRPGRSRRLPSSFAVMGCQHHRSRRSTSGWTRA</sequence>
<dbReference type="InterPro" id="IPR001207">
    <property type="entry name" value="Transposase_mutator"/>
</dbReference>
<keyword evidence="4" id="KW-0238">DNA-binding</keyword>
<dbReference type="Pfam" id="PF00872">
    <property type="entry name" value="Transposase_mut"/>
    <property type="match status" value="1"/>
</dbReference>
<evidence type="ECO:0000256" key="5">
    <source>
        <dbReference type="ARBA" id="ARBA00023172"/>
    </source>
</evidence>
<proteinExistence type="inferred from homology"/>
<dbReference type="Proteomes" id="UP000319824">
    <property type="component" value="Unassembled WGS sequence"/>
</dbReference>
<evidence type="ECO:0000256" key="4">
    <source>
        <dbReference type="ARBA" id="ARBA00023125"/>
    </source>
</evidence>
<dbReference type="GO" id="GO:0006313">
    <property type="term" value="P:DNA transposition"/>
    <property type="evidence" value="ECO:0007669"/>
    <property type="project" value="InterPro"/>
</dbReference>
<gene>
    <name evidence="6" type="ORF">BCL32_0198</name>
</gene>
<dbReference type="AlphaFoldDB" id="A0A559TJY1"/>
<dbReference type="GO" id="GO:0003677">
    <property type="term" value="F:DNA binding"/>
    <property type="evidence" value="ECO:0007669"/>
    <property type="project" value="UniProtKB-KW"/>
</dbReference>
<dbReference type="GO" id="GO:0004803">
    <property type="term" value="F:transposase activity"/>
    <property type="evidence" value="ECO:0007669"/>
    <property type="project" value="InterPro"/>
</dbReference>
<evidence type="ECO:0000313" key="6">
    <source>
        <dbReference type="EMBL" id="TVZ74866.1"/>
    </source>
</evidence>
<protein>
    <submittedName>
        <fullName evidence="6">Mutator family transposase</fullName>
    </submittedName>
</protein>
<comment type="caution">
    <text evidence="6">The sequence shown here is derived from an EMBL/GenBank/DDBJ whole genome shotgun (WGS) entry which is preliminary data.</text>
</comment>
<evidence type="ECO:0000256" key="2">
    <source>
        <dbReference type="ARBA" id="ARBA00010961"/>
    </source>
</evidence>
<accession>A0A559TJY1</accession>
<evidence type="ECO:0000256" key="3">
    <source>
        <dbReference type="ARBA" id="ARBA00022578"/>
    </source>
</evidence>
<name>A0A559TJY1_9HYPH</name>
<dbReference type="EMBL" id="VISO01000001">
    <property type="protein sequence ID" value="TVZ74866.1"/>
    <property type="molecule type" value="Genomic_DNA"/>
</dbReference>
<keyword evidence="3" id="KW-0815">Transposition</keyword>
<reference evidence="6 7" key="1">
    <citation type="submission" date="2019-06" db="EMBL/GenBank/DDBJ databases">
        <title>Pac Bio to generate improved reference genome sequences for organisms with transposon mutant libraries (support for FEBA project).</title>
        <authorList>
            <person name="Blow M."/>
        </authorList>
    </citation>
    <scope>NUCLEOTIDE SEQUENCE [LARGE SCALE GENOMIC DNA]</scope>
    <source>
        <strain evidence="6 7">USDA 1844</strain>
    </source>
</reference>
<comment type="similarity">
    <text evidence="2">Belongs to the transposase mutator family.</text>
</comment>